<keyword evidence="4" id="KW-1185">Reference proteome</keyword>
<reference evidence="4" key="1">
    <citation type="journal article" date="2019" name="Int. J. Syst. Evol. Microbiol.">
        <title>The Global Catalogue of Microorganisms (GCM) 10K type strain sequencing project: providing services to taxonomists for standard genome sequencing and annotation.</title>
        <authorList>
            <consortium name="The Broad Institute Genomics Platform"/>
            <consortium name="The Broad Institute Genome Sequencing Center for Infectious Disease"/>
            <person name="Wu L."/>
            <person name="Ma J."/>
        </authorList>
    </citation>
    <scope>NUCLEOTIDE SEQUENCE [LARGE SCALE GENOMIC DNA]</scope>
    <source>
        <strain evidence="4">JCM 16904</strain>
    </source>
</reference>
<evidence type="ECO:0000313" key="4">
    <source>
        <dbReference type="Proteomes" id="UP001500902"/>
    </source>
</evidence>
<feature type="transmembrane region" description="Helical" evidence="2">
    <location>
        <begin position="7"/>
        <end position="31"/>
    </location>
</feature>
<dbReference type="EMBL" id="BAAAZP010000009">
    <property type="protein sequence ID" value="GAA3645769.1"/>
    <property type="molecule type" value="Genomic_DNA"/>
</dbReference>
<feature type="transmembrane region" description="Helical" evidence="2">
    <location>
        <begin position="43"/>
        <end position="63"/>
    </location>
</feature>
<name>A0ABP7B1F9_9ACTN</name>
<dbReference type="InterPro" id="IPR021235">
    <property type="entry name" value="DUF2637"/>
</dbReference>
<evidence type="ECO:0000256" key="2">
    <source>
        <dbReference type="SAM" id="Phobius"/>
    </source>
</evidence>
<keyword evidence="2" id="KW-0472">Membrane</keyword>
<comment type="caution">
    <text evidence="3">The sequence shown here is derived from an EMBL/GenBank/DDBJ whole genome shotgun (WGS) entry which is preliminary data.</text>
</comment>
<proteinExistence type="predicted"/>
<feature type="transmembrane region" description="Helical" evidence="2">
    <location>
        <begin position="75"/>
        <end position="94"/>
    </location>
</feature>
<keyword evidence="2" id="KW-0812">Transmembrane</keyword>
<feature type="region of interest" description="Disordered" evidence="1">
    <location>
        <begin position="131"/>
        <end position="152"/>
    </location>
</feature>
<dbReference type="RefSeq" id="WP_344872601.1">
    <property type="nucleotide sequence ID" value="NZ_BAAAZP010000009.1"/>
</dbReference>
<evidence type="ECO:0008006" key="5">
    <source>
        <dbReference type="Google" id="ProtNLM"/>
    </source>
</evidence>
<dbReference type="Proteomes" id="UP001500902">
    <property type="component" value="Unassembled WGS sequence"/>
</dbReference>
<dbReference type="Pfam" id="PF10935">
    <property type="entry name" value="DUF2637"/>
    <property type="match status" value="1"/>
</dbReference>
<accession>A0ABP7B1F9</accession>
<gene>
    <name evidence="3" type="ORF">GCM10022224_005570</name>
</gene>
<sequence length="238" mass="25600">MVLSDRWIRWTTTGAVVVLAAIAAVVSFRHMRELALAHGEDELAAALIPPAVDGTMVAASMVLLRASRQGMRGGLLPWTLLIVSSLAGIGANVAVAEPTLIARLTAGWPSLALIGAYEMMMCQIRQSASLTDQGDQAGGDLPEQKDRPDQWCHASPPIILGHGERALQRTAWKRAVTEADENGTLPTGMKIARQFERSSRWGRMVKKAGLAGELGQVLRHRPVGHRPSDYEVGSLSVV</sequence>
<organism evidence="3 4">
    <name type="scientific">Nonomuraea antimicrobica</name>
    <dbReference type="NCBI Taxonomy" id="561173"/>
    <lineage>
        <taxon>Bacteria</taxon>
        <taxon>Bacillati</taxon>
        <taxon>Actinomycetota</taxon>
        <taxon>Actinomycetes</taxon>
        <taxon>Streptosporangiales</taxon>
        <taxon>Streptosporangiaceae</taxon>
        <taxon>Nonomuraea</taxon>
    </lineage>
</organism>
<protein>
    <recommendedName>
        <fullName evidence="5">DUF2637 domain-containing protein</fullName>
    </recommendedName>
</protein>
<evidence type="ECO:0000256" key="1">
    <source>
        <dbReference type="SAM" id="MobiDB-lite"/>
    </source>
</evidence>
<evidence type="ECO:0000313" key="3">
    <source>
        <dbReference type="EMBL" id="GAA3645769.1"/>
    </source>
</evidence>
<feature type="transmembrane region" description="Helical" evidence="2">
    <location>
        <begin position="100"/>
        <end position="117"/>
    </location>
</feature>
<keyword evidence="2" id="KW-1133">Transmembrane helix</keyword>